<evidence type="ECO:0000256" key="1">
    <source>
        <dbReference type="ARBA" id="ARBA00001974"/>
    </source>
</evidence>
<evidence type="ECO:0000256" key="8">
    <source>
        <dbReference type="ARBA" id="ARBA00022989"/>
    </source>
</evidence>
<evidence type="ECO:0000256" key="2">
    <source>
        <dbReference type="ARBA" id="ARBA00004141"/>
    </source>
</evidence>
<dbReference type="InterPro" id="IPR050415">
    <property type="entry name" value="MRET"/>
</dbReference>
<feature type="region of interest" description="Disordered" evidence="13">
    <location>
        <begin position="1"/>
        <end position="42"/>
    </location>
</feature>
<protein>
    <submittedName>
        <fullName evidence="16">Flavodoxin reductases (Ferredoxin-NADPH reductases) family 1</fullName>
    </submittedName>
</protein>
<evidence type="ECO:0000256" key="5">
    <source>
        <dbReference type="ARBA" id="ARBA00022714"/>
    </source>
</evidence>
<dbReference type="InterPro" id="IPR017927">
    <property type="entry name" value="FAD-bd_FR_type"/>
</dbReference>
<dbReference type="PANTHER" id="PTHR47354:SF8">
    <property type="entry name" value="1,2-PHENYLACETYL-COA EPOXIDASE, SUBUNIT E"/>
    <property type="match status" value="1"/>
</dbReference>
<dbReference type="PROSITE" id="PS51384">
    <property type="entry name" value="FAD_FR"/>
    <property type="match status" value="1"/>
</dbReference>
<dbReference type="Proteomes" id="UP000287519">
    <property type="component" value="Unassembled WGS sequence"/>
</dbReference>
<name>A0A402CGX6_RHOWR</name>
<comment type="caution">
    <text evidence="16">The sequence shown here is derived from an EMBL/GenBank/DDBJ whole genome shotgun (WGS) entry which is preliminary data.</text>
</comment>
<organism evidence="16 17">
    <name type="scientific">Rhodococcus wratislaviensis</name>
    <name type="common">Tsukamurella wratislaviensis</name>
    <dbReference type="NCBI Taxonomy" id="44752"/>
    <lineage>
        <taxon>Bacteria</taxon>
        <taxon>Bacillati</taxon>
        <taxon>Actinomycetota</taxon>
        <taxon>Actinomycetes</taxon>
        <taxon>Mycobacteriales</taxon>
        <taxon>Nocardiaceae</taxon>
        <taxon>Rhodococcus</taxon>
    </lineage>
</organism>
<accession>A0A402CGX6</accession>
<proteinExistence type="predicted"/>
<evidence type="ECO:0000256" key="7">
    <source>
        <dbReference type="ARBA" id="ARBA00022827"/>
    </source>
</evidence>
<keyword evidence="4 14" id="KW-0812">Transmembrane</keyword>
<feature type="transmembrane region" description="Helical" evidence="14">
    <location>
        <begin position="207"/>
        <end position="225"/>
    </location>
</feature>
<feature type="transmembrane region" description="Helical" evidence="14">
    <location>
        <begin position="94"/>
        <end position="112"/>
    </location>
</feature>
<dbReference type="GO" id="GO:0050660">
    <property type="term" value="F:flavin adenine dinucleotide binding"/>
    <property type="evidence" value="ECO:0007669"/>
    <property type="project" value="TreeGrafter"/>
</dbReference>
<dbReference type="Gene3D" id="2.40.30.10">
    <property type="entry name" value="Translation factors"/>
    <property type="match status" value="1"/>
</dbReference>
<feature type="compositionally biased region" description="Basic and acidic residues" evidence="13">
    <location>
        <begin position="30"/>
        <end position="42"/>
    </location>
</feature>
<reference evidence="16 17" key="1">
    <citation type="submission" date="2018-11" db="EMBL/GenBank/DDBJ databases">
        <title>Microbial catabolism of amino acid.</title>
        <authorList>
            <person name="Hibi M."/>
            <person name="Ogawa J."/>
        </authorList>
    </citation>
    <scope>NUCLEOTIDE SEQUENCE [LARGE SCALE GENOMIC DNA]</scope>
    <source>
        <strain evidence="16 17">C31-06</strain>
    </source>
</reference>
<comment type="cofactor">
    <cofactor evidence="1">
        <name>FAD</name>
        <dbReference type="ChEBI" id="CHEBI:57692"/>
    </cofactor>
</comment>
<keyword evidence="6" id="KW-0479">Metal-binding</keyword>
<evidence type="ECO:0000313" key="17">
    <source>
        <dbReference type="Proteomes" id="UP000287519"/>
    </source>
</evidence>
<keyword evidence="5" id="KW-0001">2Fe-2S</keyword>
<evidence type="ECO:0000256" key="11">
    <source>
        <dbReference type="ARBA" id="ARBA00023014"/>
    </source>
</evidence>
<keyword evidence="7" id="KW-0274">FAD</keyword>
<keyword evidence="8 14" id="KW-1133">Transmembrane helix</keyword>
<evidence type="ECO:0000256" key="4">
    <source>
        <dbReference type="ARBA" id="ARBA00022692"/>
    </source>
</evidence>
<evidence type="ECO:0000256" key="13">
    <source>
        <dbReference type="SAM" id="MobiDB-lite"/>
    </source>
</evidence>
<keyword evidence="12 14" id="KW-0472">Membrane</keyword>
<evidence type="ECO:0000313" key="16">
    <source>
        <dbReference type="EMBL" id="GCE42876.1"/>
    </source>
</evidence>
<evidence type="ECO:0000256" key="14">
    <source>
        <dbReference type="SAM" id="Phobius"/>
    </source>
</evidence>
<dbReference type="PANTHER" id="PTHR47354">
    <property type="entry name" value="NADH OXIDOREDUCTASE HCR"/>
    <property type="match status" value="1"/>
</dbReference>
<evidence type="ECO:0000256" key="3">
    <source>
        <dbReference type="ARBA" id="ARBA00022630"/>
    </source>
</evidence>
<gene>
    <name evidence="16" type="ORF">Rhow_007005</name>
</gene>
<evidence type="ECO:0000256" key="9">
    <source>
        <dbReference type="ARBA" id="ARBA00023002"/>
    </source>
</evidence>
<keyword evidence="10" id="KW-0408">Iron</keyword>
<dbReference type="InterPro" id="IPR017938">
    <property type="entry name" value="Riboflavin_synthase-like_b-brl"/>
</dbReference>
<sequence>MPALDDRTPEGQPMRTEPIPIETPVAPNTRHSDRGRPDRHTADRFTARQFDAGVRYGAGVSLWLSLLVVCYWWTADGGIEDLVVPETALMSVGRLAGLVSAGLLLAQVFLVARIPILERAFGQDRLIGLHRIVGSTSVAVMVGHVCIIIWGYAGGDLTRSPAMLWDLTVDYPGMLLAVVGTALLLMVVVTSIRWVRDRLRYESWHLLHLYAYLGVGLAVPHQLWTGQEFLTAPAATVYWWTLWALAVAAVLVWRVGLPVWRNARHRLRVIAVVPEGDGVVSVHLSGRRLDRLPAAAGQFFHWRFLGSPGWTRANPYSLSAAPDGRSLRISVKAVGEGSSRAYTLTPGTPALFEGPYGRPSHRAHGTRRVALIGAGVGAAPLRALAEELDYRPGEAIILLRYTSEPLFVRELHDLADRRGLQIVWLPGPRRSPASWLGSGMGEIDDLTALTHWIPDVASREVYICGPQPWTDAVHRTTRAAGVPDGRVHSETFRW</sequence>
<feature type="transmembrane region" description="Helical" evidence="14">
    <location>
        <begin position="237"/>
        <end position="257"/>
    </location>
</feature>
<keyword evidence="11" id="KW-0411">Iron-sulfur</keyword>
<feature type="transmembrane region" description="Helical" evidence="14">
    <location>
        <begin position="132"/>
        <end position="153"/>
    </location>
</feature>
<dbReference type="Gene3D" id="3.40.50.80">
    <property type="entry name" value="Nucleotide-binding domain of ferredoxin-NADP reductase (FNR) module"/>
    <property type="match status" value="1"/>
</dbReference>
<feature type="domain" description="FAD-binding FR-type" evidence="15">
    <location>
        <begin position="262"/>
        <end position="362"/>
    </location>
</feature>
<dbReference type="GO" id="GO:0051537">
    <property type="term" value="F:2 iron, 2 sulfur cluster binding"/>
    <property type="evidence" value="ECO:0007669"/>
    <property type="project" value="UniProtKB-KW"/>
</dbReference>
<dbReference type="InterPro" id="IPR039261">
    <property type="entry name" value="FNR_nucleotide-bd"/>
</dbReference>
<evidence type="ECO:0000256" key="12">
    <source>
        <dbReference type="ARBA" id="ARBA00023136"/>
    </source>
</evidence>
<comment type="subcellular location">
    <subcellularLocation>
        <location evidence="2">Membrane</location>
        <topology evidence="2">Multi-pass membrane protein</topology>
    </subcellularLocation>
</comment>
<feature type="transmembrane region" description="Helical" evidence="14">
    <location>
        <begin position="173"/>
        <end position="195"/>
    </location>
</feature>
<evidence type="ECO:0000256" key="10">
    <source>
        <dbReference type="ARBA" id="ARBA00023004"/>
    </source>
</evidence>
<dbReference type="InterPro" id="IPR013130">
    <property type="entry name" value="Fe3_Rdtase_TM_dom"/>
</dbReference>
<keyword evidence="17" id="KW-1185">Reference proteome</keyword>
<dbReference type="GO" id="GO:0016020">
    <property type="term" value="C:membrane"/>
    <property type="evidence" value="ECO:0007669"/>
    <property type="project" value="UniProtKB-SubCell"/>
</dbReference>
<keyword evidence="9" id="KW-0560">Oxidoreductase</keyword>
<evidence type="ECO:0000256" key="6">
    <source>
        <dbReference type="ARBA" id="ARBA00022723"/>
    </source>
</evidence>
<evidence type="ECO:0000259" key="15">
    <source>
        <dbReference type="PROSITE" id="PS51384"/>
    </source>
</evidence>
<dbReference type="SUPFAM" id="SSF52343">
    <property type="entry name" value="Ferredoxin reductase-like, C-terminal NADP-linked domain"/>
    <property type="match status" value="1"/>
</dbReference>
<dbReference type="EMBL" id="BHYM01000062">
    <property type="protein sequence ID" value="GCE42876.1"/>
    <property type="molecule type" value="Genomic_DNA"/>
</dbReference>
<keyword evidence="3" id="KW-0285">Flavoprotein</keyword>
<dbReference type="GO" id="GO:0016491">
    <property type="term" value="F:oxidoreductase activity"/>
    <property type="evidence" value="ECO:0007669"/>
    <property type="project" value="UniProtKB-KW"/>
</dbReference>
<dbReference type="Pfam" id="PF01794">
    <property type="entry name" value="Ferric_reduct"/>
    <property type="match status" value="1"/>
</dbReference>
<dbReference type="GO" id="GO:0046872">
    <property type="term" value="F:metal ion binding"/>
    <property type="evidence" value="ECO:0007669"/>
    <property type="project" value="UniProtKB-KW"/>
</dbReference>
<feature type="transmembrane region" description="Helical" evidence="14">
    <location>
        <begin position="54"/>
        <end position="74"/>
    </location>
</feature>
<dbReference type="AlphaFoldDB" id="A0A402CGX6"/>
<dbReference type="SUPFAM" id="SSF63380">
    <property type="entry name" value="Riboflavin synthase domain-like"/>
    <property type="match status" value="1"/>
</dbReference>